<dbReference type="AlphaFoldDB" id="A0A0C9MWQ7"/>
<organism evidence="1">
    <name type="scientific">Mucor ambiguus</name>
    <dbReference type="NCBI Taxonomy" id="91626"/>
    <lineage>
        <taxon>Eukaryota</taxon>
        <taxon>Fungi</taxon>
        <taxon>Fungi incertae sedis</taxon>
        <taxon>Mucoromycota</taxon>
        <taxon>Mucoromycotina</taxon>
        <taxon>Mucoromycetes</taxon>
        <taxon>Mucorales</taxon>
        <taxon>Mucorineae</taxon>
        <taxon>Mucoraceae</taxon>
        <taxon>Mucor</taxon>
    </lineage>
</organism>
<dbReference type="EMBL" id="DF837267">
    <property type="protein sequence ID" value="GAN11794.1"/>
    <property type="molecule type" value="Genomic_DNA"/>
</dbReference>
<gene>
    <name evidence="1" type="ORF">MAM1_0978d11395</name>
</gene>
<evidence type="ECO:0000313" key="1">
    <source>
        <dbReference type="EMBL" id="GAN11794.1"/>
    </source>
</evidence>
<evidence type="ECO:0000313" key="2">
    <source>
        <dbReference type="Proteomes" id="UP000053815"/>
    </source>
</evidence>
<protein>
    <submittedName>
        <fullName evidence="1">Uncharacterized protein</fullName>
    </submittedName>
</protein>
<proteinExistence type="predicted"/>
<accession>A0A0C9MWQ7</accession>
<keyword evidence="2" id="KW-1185">Reference proteome</keyword>
<dbReference type="Proteomes" id="UP000053815">
    <property type="component" value="Unassembled WGS sequence"/>
</dbReference>
<reference evidence="1" key="1">
    <citation type="submission" date="2014-09" db="EMBL/GenBank/DDBJ databases">
        <title>Draft genome sequence of an oleaginous Mucoromycotina fungus Mucor ambiguus NBRC6742.</title>
        <authorList>
            <person name="Takeda I."/>
            <person name="Yamane N."/>
            <person name="Morita T."/>
            <person name="Tamano K."/>
            <person name="Machida M."/>
            <person name="Baker S."/>
            <person name="Koike H."/>
        </authorList>
    </citation>
    <scope>NUCLEOTIDE SEQUENCE</scope>
    <source>
        <strain evidence="1">NBRC 6742</strain>
    </source>
</reference>
<name>A0A0C9MWQ7_9FUNG</name>
<sequence>MHFSTLHHCLAKLDMAKCKPYVEDPKRSPSTAERAYRPEHAEYYQLLKTEKWGSMRSRFHLHDAIDKPFIIKTSNVSSFASACNKNSVNTLMKVMQIFRQCCIKGPVKPDMEGQGAILRSIG</sequence>
<feature type="non-terminal residue" evidence="1">
    <location>
        <position position="122"/>
    </location>
</feature>